<dbReference type="EMBL" id="CP020906">
    <property type="protein sequence ID" value="ARQ08597.1"/>
    <property type="molecule type" value="Genomic_DNA"/>
</dbReference>
<name>A0AAN1BDK2_RHIET</name>
<dbReference type="Proteomes" id="UP000194159">
    <property type="component" value="Chromosome"/>
</dbReference>
<sequence length="71" mass="7779">METKDNRTSTVDRLLTDKEVCVMLGGISRAKVWADVKKGIIPKPIKLGGITRFPLSDIIGVIETAKQQRAA</sequence>
<dbReference type="AlphaFoldDB" id="A0AAN1BDK2"/>
<evidence type="ECO:0000313" key="1">
    <source>
        <dbReference type="EMBL" id="ARQ08597.1"/>
    </source>
</evidence>
<dbReference type="RefSeq" id="WP_086081575.1">
    <property type="nucleotide sequence ID" value="NZ_CP020906.1"/>
</dbReference>
<organism evidence="1 2">
    <name type="scientific">Rhizobium etli</name>
    <dbReference type="NCBI Taxonomy" id="29449"/>
    <lineage>
        <taxon>Bacteria</taxon>
        <taxon>Pseudomonadati</taxon>
        <taxon>Pseudomonadota</taxon>
        <taxon>Alphaproteobacteria</taxon>
        <taxon>Hyphomicrobiales</taxon>
        <taxon>Rhizobiaceae</taxon>
        <taxon>Rhizobium/Agrobacterium group</taxon>
        <taxon>Rhizobium</taxon>
    </lineage>
</organism>
<protein>
    <submittedName>
        <fullName evidence="1">Phage AlpA superfamily protein</fullName>
    </submittedName>
</protein>
<gene>
    <name evidence="1" type="ORF">NXC12_CH00506</name>
</gene>
<evidence type="ECO:0000313" key="2">
    <source>
        <dbReference type="Proteomes" id="UP000194159"/>
    </source>
</evidence>
<accession>A0AAN1BDK2</accession>
<reference evidence="1 2" key="1">
    <citation type="submission" date="2017-04" db="EMBL/GenBank/DDBJ databases">
        <title>Complete genome sequences of Rhizobium genomic linages associated to common bean (phaseolus vulgaris).</title>
        <authorList>
            <person name="Santamaria R.I."/>
            <person name="Bustos P."/>
            <person name="Perez-Carrascal O."/>
            <person name="Martinez-Flores I."/>
            <person name="Juarez S."/>
            <person name="Lozano L."/>
            <person name="Miranda F."/>
            <person name="Vinuesa P."/>
            <person name="Martinez-Romero E."/>
            <person name="Cevallos M.A."/>
            <person name="Romero D."/>
            <person name="Davila G."/>
            <person name="Gonzalez V."/>
        </authorList>
    </citation>
    <scope>NUCLEOTIDE SEQUENCE [LARGE SCALE GENOMIC DNA]</scope>
    <source>
        <strain evidence="1 2">NXC12</strain>
    </source>
</reference>
<proteinExistence type="predicted"/>